<keyword evidence="6" id="KW-1185">Reference proteome</keyword>
<dbReference type="Pfam" id="PF03808">
    <property type="entry name" value="Glyco_tran_WecG"/>
    <property type="match status" value="1"/>
</dbReference>
<keyword evidence="1" id="KW-0328">Glycosyltransferase</keyword>
<reference evidence="6" key="1">
    <citation type="journal article" date="2019" name="Int. J. Syst. Evol. Microbiol.">
        <title>The Global Catalogue of Microorganisms (GCM) 10K type strain sequencing project: providing services to taxonomists for standard genome sequencing and annotation.</title>
        <authorList>
            <consortium name="The Broad Institute Genomics Platform"/>
            <consortium name="The Broad Institute Genome Sequencing Center for Infectious Disease"/>
            <person name="Wu L."/>
            <person name="Ma J."/>
        </authorList>
    </citation>
    <scope>NUCLEOTIDE SEQUENCE [LARGE SCALE GENOMIC DNA]</scope>
    <source>
        <strain evidence="6">JCM 17564</strain>
    </source>
</reference>
<evidence type="ECO:0000256" key="1">
    <source>
        <dbReference type="ARBA" id="ARBA00022676"/>
    </source>
</evidence>
<sequence length="615" mass="67694">MKIVHVVRQFHPGVGGMENFVEQLALRQVAAGHQVRVATLNRIFADPDNQVLAAQEQWCGIDIHRVPFRGSRRYPVAPSVVRLLRGADIIHVHGVDFLSDYLALTRIAHGKKLVLTTHGGFFHTSFARQLKQIYLKTVTRAALSQYGAVIACSAEDERTFAPVAGDRLVLIPNPVDVEKFAGLASRTSNNIIYFGRLAPNKEVIRLIEWFAGFAKEQHDSRLIIAGKPMGVEPEDLRRRAEALGVADRFELHITPSNDALRELIGRCGIYACASSYEGFGLAAVEGASAGLFPLLSEIPPFADTLGRLGYGQMVDFQAPASWPASYARLPQALATFRDEVSVADVHDRVAPFNWDSAMPRFEDVYRKVLGDTSRRIGTVEVSVMDRDTAVSRILDAIDKREPALVTFCNAHTVNLARRDSDFRRQLKEFLVLNDGVGVDWASRSLFGTAFPDNLNGTDFTPHLLGAAKRRLSLFLVGSKPGVAAEAGHVLQERYPHLTIAGTRDGFFGPDEEAALAADITASGADLVLSAMGQPRQELWAARTAAKISRPIICVGALLDFVAAKVPRAPSMIRRMRLEWAYRLAQEPRRLAGRYLLGNATFLAGMIRQKLTGTRI</sequence>
<organism evidence="5 6">
    <name type="scientific">Sphingomonas rosea</name>
    <dbReference type="NCBI Taxonomy" id="335605"/>
    <lineage>
        <taxon>Bacteria</taxon>
        <taxon>Pseudomonadati</taxon>
        <taxon>Pseudomonadota</taxon>
        <taxon>Alphaproteobacteria</taxon>
        <taxon>Sphingomonadales</taxon>
        <taxon>Sphingomonadaceae</taxon>
        <taxon>Sphingomonas</taxon>
    </lineage>
</organism>
<dbReference type="Proteomes" id="UP001424459">
    <property type="component" value="Unassembled WGS sequence"/>
</dbReference>
<dbReference type="RefSeq" id="WP_344695444.1">
    <property type="nucleotide sequence ID" value="NZ_BAABBR010000001.1"/>
</dbReference>
<comment type="caution">
    <text evidence="5">The sequence shown here is derived from an EMBL/GenBank/DDBJ whole genome shotgun (WGS) entry which is preliminary data.</text>
</comment>
<evidence type="ECO:0000313" key="5">
    <source>
        <dbReference type="EMBL" id="GAA4029103.1"/>
    </source>
</evidence>
<evidence type="ECO:0000259" key="3">
    <source>
        <dbReference type="Pfam" id="PF00534"/>
    </source>
</evidence>
<name>A0ABP7TP91_9SPHN</name>
<dbReference type="InterPro" id="IPR028098">
    <property type="entry name" value="Glyco_trans_4-like_N"/>
</dbReference>
<keyword evidence="2" id="KW-0808">Transferase</keyword>
<dbReference type="Pfam" id="PF13439">
    <property type="entry name" value="Glyco_transf_4"/>
    <property type="match status" value="1"/>
</dbReference>
<gene>
    <name evidence="5" type="ORF">GCM10022281_05290</name>
</gene>
<dbReference type="PANTHER" id="PTHR34136">
    <property type="match status" value="1"/>
</dbReference>
<dbReference type="Pfam" id="PF00534">
    <property type="entry name" value="Glycos_transf_1"/>
    <property type="match status" value="1"/>
</dbReference>
<dbReference type="SUPFAM" id="SSF53756">
    <property type="entry name" value="UDP-Glycosyltransferase/glycogen phosphorylase"/>
    <property type="match status" value="1"/>
</dbReference>
<proteinExistence type="predicted"/>
<evidence type="ECO:0000313" key="6">
    <source>
        <dbReference type="Proteomes" id="UP001424459"/>
    </source>
</evidence>
<evidence type="ECO:0008006" key="7">
    <source>
        <dbReference type="Google" id="ProtNLM"/>
    </source>
</evidence>
<evidence type="ECO:0000256" key="2">
    <source>
        <dbReference type="ARBA" id="ARBA00022679"/>
    </source>
</evidence>
<dbReference type="InterPro" id="IPR004629">
    <property type="entry name" value="WecG_TagA_CpsF"/>
</dbReference>
<dbReference type="CDD" id="cd06533">
    <property type="entry name" value="Glyco_transf_WecG_TagA"/>
    <property type="match status" value="1"/>
</dbReference>
<feature type="domain" description="Glycosyl transferase family 1" evidence="3">
    <location>
        <begin position="183"/>
        <end position="314"/>
    </location>
</feature>
<dbReference type="PANTHER" id="PTHR34136:SF1">
    <property type="entry name" value="UDP-N-ACETYL-D-MANNOSAMINURONIC ACID TRANSFERASE"/>
    <property type="match status" value="1"/>
</dbReference>
<dbReference type="EMBL" id="BAABBR010000001">
    <property type="protein sequence ID" value="GAA4029103.1"/>
    <property type="molecule type" value="Genomic_DNA"/>
</dbReference>
<dbReference type="InterPro" id="IPR001296">
    <property type="entry name" value="Glyco_trans_1"/>
</dbReference>
<evidence type="ECO:0000259" key="4">
    <source>
        <dbReference type="Pfam" id="PF13439"/>
    </source>
</evidence>
<dbReference type="NCBIfam" id="TIGR00696">
    <property type="entry name" value="wecG_tagA_cpsF"/>
    <property type="match status" value="1"/>
</dbReference>
<dbReference type="CDD" id="cd03801">
    <property type="entry name" value="GT4_PimA-like"/>
    <property type="match status" value="1"/>
</dbReference>
<protein>
    <recommendedName>
        <fullName evidence="7">Glycosyltransferase</fullName>
    </recommendedName>
</protein>
<accession>A0ABP7TP91</accession>
<feature type="domain" description="Glycosyltransferase subfamily 4-like N-terminal" evidence="4">
    <location>
        <begin position="14"/>
        <end position="179"/>
    </location>
</feature>
<dbReference type="Gene3D" id="3.40.50.2000">
    <property type="entry name" value="Glycogen Phosphorylase B"/>
    <property type="match status" value="2"/>
</dbReference>